<organism evidence="3">
    <name type="scientific">Darwinula stevensoni</name>
    <dbReference type="NCBI Taxonomy" id="69355"/>
    <lineage>
        <taxon>Eukaryota</taxon>
        <taxon>Metazoa</taxon>
        <taxon>Ecdysozoa</taxon>
        <taxon>Arthropoda</taxon>
        <taxon>Crustacea</taxon>
        <taxon>Oligostraca</taxon>
        <taxon>Ostracoda</taxon>
        <taxon>Podocopa</taxon>
        <taxon>Podocopida</taxon>
        <taxon>Darwinulocopina</taxon>
        <taxon>Darwinuloidea</taxon>
        <taxon>Darwinulidae</taxon>
        <taxon>Darwinula</taxon>
    </lineage>
</organism>
<proteinExistence type="predicted"/>
<feature type="region of interest" description="Disordered" evidence="1">
    <location>
        <begin position="167"/>
        <end position="235"/>
    </location>
</feature>
<evidence type="ECO:0000313" key="4">
    <source>
        <dbReference type="Proteomes" id="UP000677054"/>
    </source>
</evidence>
<evidence type="ECO:0000256" key="1">
    <source>
        <dbReference type="SAM" id="MobiDB-lite"/>
    </source>
</evidence>
<keyword evidence="2" id="KW-0812">Transmembrane</keyword>
<keyword evidence="2" id="KW-1133">Transmembrane helix</keyword>
<feature type="compositionally biased region" description="Gly residues" evidence="1">
    <location>
        <begin position="196"/>
        <end position="206"/>
    </location>
</feature>
<reference evidence="3" key="1">
    <citation type="submission" date="2020-11" db="EMBL/GenBank/DDBJ databases">
        <authorList>
            <person name="Tran Van P."/>
        </authorList>
    </citation>
    <scope>NUCLEOTIDE SEQUENCE</scope>
</reference>
<feature type="region of interest" description="Disordered" evidence="1">
    <location>
        <begin position="281"/>
        <end position="325"/>
    </location>
</feature>
<accession>A0A7R8X4C5</accession>
<dbReference type="AlphaFoldDB" id="A0A7R8X4C5"/>
<keyword evidence="4" id="KW-1185">Reference proteome</keyword>
<sequence>MTSFTYENQTSDLSWLTWIEKMGEATVVVVGLVAVVMGSVVVSVVEAGIGMEDLQEGGVALMVDVVEEDSEEDLKAAEDLEDVEALIGEDLEVVEISEEDAVEISEVAVVEETSVVVGAVETSVVVVAVGTSVVVEAVGISVGDVVGEISGVAEVVAWIDPREDRDGRFGAGGGMQGKRPRWDPVDEGGPPAKAPYGGGGGPGGRPGYNSFEQGGGGGFGNPGYQSGNFQAGGGDSYGGPHGGYGGGAGNPGASGYNTSGYSGYGGDGGYGAGGYAGVPPPNMGAPPPPPPTAGGGAVDGYGGAPVGVPPPQPVPNPYTDGGYGKQQAQLSGYTTTPTPGAPPSGYDARTGYSPTAPPVQAYAGKETKSDSSIGQYRRKRRLMHGSRYASTARLKRRREGGRPTARHPALGGRPFFSRRRSQAQMKPRVLLVVALGLLACALQDGELRREKRQFSYYLLGLFPGLAKSGVQAVSVLSTATANVVVTFTQPNYLANLTAHVVASGLTPDERYRLSVRVEAVTEFNCIFQGTAYDPNRVHIKFNPRLGDVTADANGLHLRCESQTR</sequence>
<feature type="compositionally biased region" description="Pro residues" evidence="1">
    <location>
        <begin position="281"/>
        <end position="292"/>
    </location>
</feature>
<feature type="compositionally biased region" description="Pro residues" evidence="1">
    <location>
        <begin position="307"/>
        <end position="316"/>
    </location>
</feature>
<evidence type="ECO:0000256" key="2">
    <source>
        <dbReference type="SAM" id="Phobius"/>
    </source>
</evidence>
<dbReference type="EMBL" id="CAJPEV010000495">
    <property type="protein sequence ID" value="CAG0885852.1"/>
    <property type="molecule type" value="Genomic_DNA"/>
</dbReference>
<dbReference type="EMBL" id="LR900012">
    <property type="protein sequence ID" value="CAD7243777.1"/>
    <property type="molecule type" value="Genomic_DNA"/>
</dbReference>
<name>A0A7R8X4C5_9CRUS</name>
<feature type="transmembrane region" description="Helical" evidence="2">
    <location>
        <begin position="25"/>
        <end position="45"/>
    </location>
</feature>
<protein>
    <submittedName>
        <fullName evidence="3">Uncharacterized protein</fullName>
    </submittedName>
</protein>
<evidence type="ECO:0000313" key="3">
    <source>
        <dbReference type="EMBL" id="CAD7243777.1"/>
    </source>
</evidence>
<dbReference type="Proteomes" id="UP000677054">
    <property type="component" value="Unassembled WGS sequence"/>
</dbReference>
<feature type="region of interest" description="Disordered" evidence="1">
    <location>
        <begin position="352"/>
        <end position="414"/>
    </location>
</feature>
<feature type="compositionally biased region" description="Gly residues" evidence="1">
    <location>
        <begin position="293"/>
        <end position="305"/>
    </location>
</feature>
<gene>
    <name evidence="3" type="ORF">DSTB1V02_LOCUS3689</name>
</gene>
<keyword evidence="2" id="KW-0472">Membrane</keyword>